<accession>A0AAI9ECF7</accession>
<feature type="compositionally biased region" description="Low complexity" evidence="1">
    <location>
        <begin position="477"/>
        <end position="490"/>
    </location>
</feature>
<dbReference type="EMBL" id="CAVMBE010000074">
    <property type="protein sequence ID" value="CAK4032931.1"/>
    <property type="molecule type" value="Genomic_DNA"/>
</dbReference>
<organism evidence="3 4">
    <name type="scientific">Lecanosticta acicola</name>
    <dbReference type="NCBI Taxonomy" id="111012"/>
    <lineage>
        <taxon>Eukaryota</taxon>
        <taxon>Fungi</taxon>
        <taxon>Dikarya</taxon>
        <taxon>Ascomycota</taxon>
        <taxon>Pezizomycotina</taxon>
        <taxon>Dothideomycetes</taxon>
        <taxon>Dothideomycetidae</taxon>
        <taxon>Mycosphaerellales</taxon>
        <taxon>Mycosphaerellaceae</taxon>
        <taxon>Lecanosticta</taxon>
    </lineage>
</organism>
<dbReference type="InterPro" id="IPR018959">
    <property type="entry name" value="DUF1989"/>
</dbReference>
<dbReference type="PANTHER" id="PTHR31527:SF0">
    <property type="entry name" value="RE64534P"/>
    <property type="match status" value="1"/>
</dbReference>
<proteinExistence type="predicted"/>
<sequence length="529" mass="56062">MAEPQTIPARHGVATFVPAGQVIKIINTSGTQVIDTWAFALPKPEPKKENEQQEQESKEEKGEEAKPSNATPKKKQGSDLPSQQDAEKATGEAEVQEAEDNTPKKSTWSSYVPSLGLGGGKKTDGKEQPKGDKNETEQQKNSRTWSSYFTAGQGFSSYIPKQATDTVTQFTAMHERDAKKGYLEQLQDLSKTPVGAAGYSGMAAITGSGYAGSLYAGYQAWNAKYAANAVPMEFMSMSHSRAASLHMIPQVDDTLVTNLREPILTLIEDKSPGIHDTLIAACDPARYKGLGVAKWEEHGSCAENLVLALKELNERAGLKGAKAVGADITVNTAPAPLNLFMNIPWDDDGDIGFKSPKSKSGDYVRLRAERDTVVVMSACPQDILDINNKKPTDANFIVEAGEDTTSALKRTAQPKKKAPPPRKAPPPAKKPSTTAPATSGAKPPATAPPKKKPIPAPAKTPESAEQGAQPAKKAPQPVKSAAPSSTPAAKPVKKPPPPASNTTAGDAKPPVKKTPRKISRPAAAAGGET</sequence>
<evidence type="ECO:0000313" key="4">
    <source>
        <dbReference type="Proteomes" id="UP001296104"/>
    </source>
</evidence>
<feature type="compositionally biased region" description="Basic residues" evidence="1">
    <location>
        <begin position="510"/>
        <end position="519"/>
    </location>
</feature>
<evidence type="ECO:0000259" key="2">
    <source>
        <dbReference type="Pfam" id="PF09347"/>
    </source>
</evidence>
<reference evidence="3" key="1">
    <citation type="submission" date="2023-11" db="EMBL/GenBank/DDBJ databases">
        <authorList>
            <person name="Alioto T."/>
            <person name="Alioto T."/>
            <person name="Gomez Garrido J."/>
        </authorList>
    </citation>
    <scope>NUCLEOTIDE SEQUENCE</scope>
</reference>
<dbReference type="PANTHER" id="PTHR31527">
    <property type="entry name" value="RE64534P"/>
    <property type="match status" value="1"/>
</dbReference>
<feature type="compositionally biased region" description="Basic and acidic residues" evidence="1">
    <location>
        <begin position="44"/>
        <end position="66"/>
    </location>
</feature>
<feature type="domain" description="DUF1989" evidence="2">
    <location>
        <begin position="226"/>
        <end position="373"/>
    </location>
</feature>
<feature type="region of interest" description="Disordered" evidence="1">
    <location>
        <begin position="401"/>
        <end position="529"/>
    </location>
</feature>
<evidence type="ECO:0000256" key="1">
    <source>
        <dbReference type="SAM" id="MobiDB-lite"/>
    </source>
</evidence>
<feature type="compositionally biased region" description="Basic and acidic residues" evidence="1">
    <location>
        <begin position="121"/>
        <end position="140"/>
    </location>
</feature>
<gene>
    <name evidence="3" type="ORF">LECACI_7A008089</name>
</gene>
<dbReference type="Pfam" id="PF09347">
    <property type="entry name" value="DUF1989"/>
    <property type="match status" value="2"/>
</dbReference>
<dbReference type="AlphaFoldDB" id="A0AAI9ECF7"/>
<name>A0AAI9ECF7_9PEZI</name>
<evidence type="ECO:0000313" key="3">
    <source>
        <dbReference type="EMBL" id="CAK4032931.1"/>
    </source>
</evidence>
<dbReference type="Proteomes" id="UP001296104">
    <property type="component" value="Unassembled WGS sequence"/>
</dbReference>
<feature type="region of interest" description="Disordered" evidence="1">
    <location>
        <begin position="37"/>
        <end position="144"/>
    </location>
</feature>
<keyword evidence="4" id="KW-1185">Reference proteome</keyword>
<feature type="compositionally biased region" description="Low complexity" evidence="1">
    <location>
        <begin position="430"/>
        <end position="444"/>
    </location>
</feature>
<feature type="domain" description="DUF1989" evidence="2">
    <location>
        <begin position="5"/>
        <end position="44"/>
    </location>
</feature>
<protein>
    <recommendedName>
        <fullName evidence="2">DUF1989 domain-containing protein</fullName>
    </recommendedName>
</protein>
<comment type="caution">
    <text evidence="3">The sequence shown here is derived from an EMBL/GenBank/DDBJ whole genome shotgun (WGS) entry which is preliminary data.</text>
</comment>